<dbReference type="Gramene" id="SIN_1013405.t">
    <property type="protein sequence ID" value="SIN_1013405.t"/>
    <property type="gene ID" value="SIN_1013405"/>
</dbReference>
<evidence type="ECO:0000256" key="1">
    <source>
        <dbReference type="SAM" id="MobiDB-lite"/>
    </source>
</evidence>
<evidence type="ECO:0000313" key="2">
    <source>
        <dbReference type="Proteomes" id="UP000504604"/>
    </source>
</evidence>
<dbReference type="OrthoDB" id="1654714at2759"/>
<protein>
    <submittedName>
        <fullName evidence="3">Uncharacterized protein LOC105162014</fullName>
    </submittedName>
</protein>
<name>A0A6I9T3J2_SESIN</name>
<dbReference type="AlphaFoldDB" id="A0A6I9T3J2"/>
<organism evidence="2 3">
    <name type="scientific">Sesamum indicum</name>
    <name type="common">Oriental sesame</name>
    <name type="synonym">Sesamum orientale</name>
    <dbReference type="NCBI Taxonomy" id="4182"/>
    <lineage>
        <taxon>Eukaryota</taxon>
        <taxon>Viridiplantae</taxon>
        <taxon>Streptophyta</taxon>
        <taxon>Embryophyta</taxon>
        <taxon>Tracheophyta</taxon>
        <taxon>Spermatophyta</taxon>
        <taxon>Magnoliopsida</taxon>
        <taxon>eudicotyledons</taxon>
        <taxon>Gunneridae</taxon>
        <taxon>Pentapetalae</taxon>
        <taxon>asterids</taxon>
        <taxon>lamiids</taxon>
        <taxon>Lamiales</taxon>
        <taxon>Pedaliaceae</taxon>
        <taxon>Sesamum</taxon>
    </lineage>
</organism>
<feature type="compositionally biased region" description="Acidic residues" evidence="1">
    <location>
        <begin position="524"/>
        <end position="538"/>
    </location>
</feature>
<sequence length="538" mass="59726">MASTLAAPRSHNLPHFIGKNYEISLNQSIEALLTSMRNSNSRNSTNFTSEFQEFVQSKADPPLESIWVYTALTFTSCSTPKTDPFSRILAIKDLFQLIVSCSASCSSVKSIALVAPVIYYLHGFILDVKGFQLGPKKEKKLNGEIKTLVDSILGYINVCCNGFDGNFDDLEDLVRPLGDLISFWLVDDGAQDKNVESLRVFFPLLSDSIVTRVSIEGCGIVDLASFVVAEACLLKLCWKIREEGFGEKMQIELKSWIVGSITALGSSYFYVTLATMLIEQVLPITSLVNLEHQDGLREVLFDALIVVEYSFLSPDSLGQLPAKYAKRVIITKLMATYEAIELFRDRGDHTKAISYLNAFANSSLPTLTVKWVRTEIGYESGTNAPTGSSPRAFLKWMLNIENKGIKIFDDDMSNFRAAFNSKEEAGASMEEDQKPDSNLLFYIDNKGKKEYGNEDSKQMNESMSAAFTAAAHSMQSPVQGGRKRKTKKGENTKQVKFVKYNALKHSSLSGERSADPRNDHSESESDVDNPSSDEDMGI</sequence>
<dbReference type="GeneID" id="105162014"/>
<gene>
    <name evidence="3" type="primary">LOC105162014</name>
</gene>
<proteinExistence type="predicted"/>
<reference evidence="3" key="1">
    <citation type="submission" date="2025-08" db="UniProtKB">
        <authorList>
            <consortium name="RefSeq"/>
        </authorList>
    </citation>
    <scope>IDENTIFICATION</scope>
</reference>
<feature type="compositionally biased region" description="Basic and acidic residues" evidence="1">
    <location>
        <begin position="512"/>
        <end position="523"/>
    </location>
</feature>
<dbReference type="PANTHER" id="PTHR35505">
    <property type="entry name" value="OS01G0600300 PROTEIN"/>
    <property type="match status" value="1"/>
</dbReference>
<dbReference type="RefSeq" id="XP_011078215.1">
    <property type="nucleotide sequence ID" value="XM_011079913.2"/>
</dbReference>
<dbReference type="InParanoid" id="A0A6I9T3J2"/>
<evidence type="ECO:0000313" key="3">
    <source>
        <dbReference type="RefSeq" id="XP_011078215.1"/>
    </source>
</evidence>
<dbReference type="Proteomes" id="UP000504604">
    <property type="component" value="Linkage group LG5"/>
</dbReference>
<feature type="region of interest" description="Disordered" evidence="1">
    <location>
        <begin position="469"/>
        <end position="538"/>
    </location>
</feature>
<keyword evidence="2" id="KW-1185">Reference proteome</keyword>
<dbReference type="PANTHER" id="PTHR35505:SF5">
    <property type="entry name" value="SUBSTRATE CARRIER FAMILY PROTEIN"/>
    <property type="match status" value="1"/>
</dbReference>
<dbReference type="KEGG" id="sind:105162014"/>
<accession>A0A6I9T3J2</accession>